<evidence type="ECO:0000313" key="2">
    <source>
        <dbReference type="EMBL" id="OBY62404.1"/>
    </source>
</evidence>
<dbReference type="STRING" id="996801.BW723_00750"/>
<dbReference type="EMBL" id="LSFL01000036">
    <property type="protein sequence ID" value="OBY62404.1"/>
    <property type="molecule type" value="Genomic_DNA"/>
</dbReference>
<dbReference type="InterPro" id="IPR036515">
    <property type="entry name" value="Transposase_17_sf"/>
</dbReference>
<dbReference type="Gene3D" id="3.30.70.1290">
    <property type="entry name" value="Transposase IS200-like"/>
    <property type="match status" value="1"/>
</dbReference>
<evidence type="ECO:0000259" key="1">
    <source>
        <dbReference type="SMART" id="SM01321"/>
    </source>
</evidence>
<dbReference type="OrthoDB" id="9788881at2"/>
<feature type="domain" description="Transposase IS200-like" evidence="1">
    <location>
        <begin position="7"/>
        <end position="124"/>
    </location>
</feature>
<keyword evidence="3" id="KW-1185">Reference proteome</keyword>
<dbReference type="Pfam" id="PF01797">
    <property type="entry name" value="Y1_Tnp"/>
    <property type="match status" value="1"/>
</dbReference>
<dbReference type="GO" id="GO:0004803">
    <property type="term" value="F:transposase activity"/>
    <property type="evidence" value="ECO:0007669"/>
    <property type="project" value="InterPro"/>
</dbReference>
<protein>
    <submittedName>
        <fullName evidence="2">Transposase</fullName>
    </submittedName>
</protein>
<evidence type="ECO:0000313" key="3">
    <source>
        <dbReference type="Proteomes" id="UP000092612"/>
    </source>
</evidence>
<dbReference type="SUPFAM" id="SSF143422">
    <property type="entry name" value="Transposase IS200-like"/>
    <property type="match status" value="1"/>
</dbReference>
<gene>
    <name evidence="2" type="ORF">LPB301_14940</name>
</gene>
<dbReference type="GO" id="GO:0006313">
    <property type="term" value="P:DNA transposition"/>
    <property type="evidence" value="ECO:0007669"/>
    <property type="project" value="InterPro"/>
</dbReference>
<dbReference type="AlphaFoldDB" id="A0A1B8TSE8"/>
<dbReference type="RefSeq" id="WP_068363940.1">
    <property type="nucleotide sequence ID" value="NZ_CP019337.1"/>
</dbReference>
<comment type="caution">
    <text evidence="2">The sequence shown here is derived from an EMBL/GenBank/DDBJ whole genome shotgun (WGS) entry which is preliminary data.</text>
</comment>
<accession>A0A1B8TSE8</accession>
<dbReference type="PANTHER" id="PTHR34322">
    <property type="entry name" value="TRANSPOSASE, Y1_TNP DOMAIN-CONTAINING"/>
    <property type="match status" value="1"/>
</dbReference>
<dbReference type="KEGG" id="prn:BW723_00750"/>
<dbReference type="SMART" id="SM01321">
    <property type="entry name" value="Y1_Tnp"/>
    <property type="match status" value="1"/>
</dbReference>
<sequence>MKYEVLESNNYYHIFNQGNNGENIFCEDINYSYFLVLTKKYIHPIASILSYCLLKNHFHFLIQIKDIDDQKLISKSFSNFFNAYSKSINKKYNRTGSLFRDRFKRIKVENEEYLKKLIIYINLNPIYHQFVTELNQYKHSSYLALLSEKSTLLKREEVLLLFGDLENFEYHLAHKKLEFDEKLKELILE</sequence>
<dbReference type="Proteomes" id="UP000092612">
    <property type="component" value="Unassembled WGS sequence"/>
</dbReference>
<dbReference type="GO" id="GO:0003677">
    <property type="term" value="F:DNA binding"/>
    <property type="evidence" value="ECO:0007669"/>
    <property type="project" value="InterPro"/>
</dbReference>
<reference evidence="3" key="1">
    <citation type="submission" date="2016-02" db="EMBL/GenBank/DDBJ databases">
        <title>Paenibacillus sp. LPB0068, isolated from Crassostrea gigas.</title>
        <authorList>
            <person name="Shin S.-K."/>
            <person name="Yi H."/>
        </authorList>
    </citation>
    <scope>NUCLEOTIDE SEQUENCE [LARGE SCALE GENOMIC DNA]</scope>
    <source>
        <strain evidence="3">KCTC 23969</strain>
    </source>
</reference>
<dbReference type="InterPro" id="IPR002686">
    <property type="entry name" value="Transposase_17"/>
</dbReference>
<dbReference type="PANTHER" id="PTHR34322:SF2">
    <property type="entry name" value="TRANSPOSASE IS200-LIKE DOMAIN-CONTAINING PROTEIN"/>
    <property type="match status" value="1"/>
</dbReference>
<proteinExistence type="predicted"/>
<organism evidence="2 3">
    <name type="scientific">Polaribacter reichenbachii</name>
    <dbReference type="NCBI Taxonomy" id="996801"/>
    <lineage>
        <taxon>Bacteria</taxon>
        <taxon>Pseudomonadati</taxon>
        <taxon>Bacteroidota</taxon>
        <taxon>Flavobacteriia</taxon>
        <taxon>Flavobacteriales</taxon>
        <taxon>Flavobacteriaceae</taxon>
    </lineage>
</organism>
<name>A0A1B8TSE8_9FLAO</name>